<evidence type="ECO:0000313" key="1">
    <source>
        <dbReference type="EMBL" id="ONK66022.1"/>
    </source>
</evidence>
<dbReference type="Proteomes" id="UP000243459">
    <property type="component" value="Chromosome 6"/>
</dbReference>
<dbReference type="AntiFam" id="ANF00226">
    <property type="entry name" value="Shadow ORF (opposite pknB)"/>
</dbReference>
<proteinExistence type="predicted"/>
<gene>
    <name evidence="1" type="ORF">A4U43_C06F3370</name>
</gene>
<dbReference type="AlphaFoldDB" id="A0A5P1EJA4"/>
<accession>A0A5P1EJA4</accession>
<sequence>MKSRSLYSKIQQKFQQKYPIFPIKALPFSPDPEVSDLDLLLAVDEEIRRLDVAVDDLPAVEVGEALEHLASDVGEEGLALDAAVLERSRRPCDGYGEESMGVLPAVGQRFPFCWPYPKRKVPKISLHLRNVERAK</sequence>
<dbReference type="EMBL" id="CM007386">
    <property type="protein sequence ID" value="ONK66022.1"/>
    <property type="molecule type" value="Genomic_DNA"/>
</dbReference>
<reference evidence="2" key="1">
    <citation type="journal article" date="2017" name="Nat. Commun.">
        <title>The asparagus genome sheds light on the origin and evolution of a young Y chromosome.</title>
        <authorList>
            <person name="Harkess A."/>
            <person name="Zhou J."/>
            <person name="Xu C."/>
            <person name="Bowers J.E."/>
            <person name="Van der Hulst R."/>
            <person name="Ayyampalayam S."/>
            <person name="Mercati F."/>
            <person name="Riccardi P."/>
            <person name="McKain M.R."/>
            <person name="Kakrana A."/>
            <person name="Tang H."/>
            <person name="Ray J."/>
            <person name="Groenendijk J."/>
            <person name="Arikit S."/>
            <person name="Mathioni S.M."/>
            <person name="Nakano M."/>
            <person name="Shan H."/>
            <person name="Telgmann-Rauber A."/>
            <person name="Kanno A."/>
            <person name="Yue Z."/>
            <person name="Chen H."/>
            <person name="Li W."/>
            <person name="Chen Y."/>
            <person name="Xu X."/>
            <person name="Zhang Y."/>
            <person name="Luo S."/>
            <person name="Chen H."/>
            <person name="Gao J."/>
            <person name="Mao Z."/>
            <person name="Pires J.C."/>
            <person name="Luo M."/>
            <person name="Kudrna D."/>
            <person name="Wing R.A."/>
            <person name="Meyers B.C."/>
            <person name="Yi K."/>
            <person name="Kong H."/>
            <person name="Lavrijsen P."/>
            <person name="Sunseri F."/>
            <person name="Falavigna A."/>
            <person name="Ye Y."/>
            <person name="Leebens-Mack J.H."/>
            <person name="Chen G."/>
        </authorList>
    </citation>
    <scope>NUCLEOTIDE SEQUENCE [LARGE SCALE GENOMIC DNA]</scope>
    <source>
        <strain evidence="2">cv. DH0086</strain>
    </source>
</reference>
<keyword evidence="2" id="KW-1185">Reference proteome</keyword>
<evidence type="ECO:0000313" key="2">
    <source>
        <dbReference type="Proteomes" id="UP000243459"/>
    </source>
</evidence>
<name>A0A5P1EJA4_ASPOF</name>
<organism evidence="1 2">
    <name type="scientific">Asparagus officinalis</name>
    <name type="common">Garden asparagus</name>
    <dbReference type="NCBI Taxonomy" id="4686"/>
    <lineage>
        <taxon>Eukaryota</taxon>
        <taxon>Viridiplantae</taxon>
        <taxon>Streptophyta</taxon>
        <taxon>Embryophyta</taxon>
        <taxon>Tracheophyta</taxon>
        <taxon>Spermatophyta</taxon>
        <taxon>Magnoliopsida</taxon>
        <taxon>Liliopsida</taxon>
        <taxon>Asparagales</taxon>
        <taxon>Asparagaceae</taxon>
        <taxon>Asparagoideae</taxon>
        <taxon>Asparagus</taxon>
    </lineage>
</organism>
<protein>
    <submittedName>
        <fullName evidence="1">Uncharacterized protein</fullName>
    </submittedName>
</protein>
<dbReference type="Gramene" id="ONK66022">
    <property type="protein sequence ID" value="ONK66022"/>
    <property type="gene ID" value="A4U43_C06F3370"/>
</dbReference>